<dbReference type="SUPFAM" id="SSF52540">
    <property type="entry name" value="P-loop containing nucleoside triphosphate hydrolases"/>
    <property type="match status" value="1"/>
</dbReference>
<dbReference type="Pfam" id="PF01018">
    <property type="entry name" value="GTP1_OBG"/>
    <property type="match status" value="1"/>
</dbReference>
<dbReference type="NCBIfam" id="TIGR02729">
    <property type="entry name" value="Obg_CgtA"/>
    <property type="match status" value="1"/>
</dbReference>
<evidence type="ECO:0000256" key="1">
    <source>
        <dbReference type="ARBA" id="ARBA00007699"/>
    </source>
</evidence>
<evidence type="ECO:0000256" key="4">
    <source>
        <dbReference type="ARBA" id="ARBA00023134"/>
    </source>
</evidence>
<dbReference type="InterPro" id="IPR031167">
    <property type="entry name" value="G_OBG"/>
</dbReference>
<dbReference type="InterPro" id="IPR005225">
    <property type="entry name" value="Small_GTP-bd"/>
</dbReference>
<dbReference type="NCBIfam" id="TIGR00231">
    <property type="entry name" value="small_GTP"/>
    <property type="match status" value="1"/>
</dbReference>
<evidence type="ECO:0000259" key="5">
    <source>
        <dbReference type="PROSITE" id="PS51710"/>
    </source>
</evidence>
<dbReference type="InterPro" id="IPR036726">
    <property type="entry name" value="GTP1_OBG_dom_sf"/>
</dbReference>
<keyword evidence="4" id="KW-0342">GTP-binding</keyword>
<keyword evidence="7" id="KW-1185">Reference proteome</keyword>
<keyword evidence="3" id="KW-0547">Nucleotide-binding</keyword>
<dbReference type="CDD" id="cd01898">
    <property type="entry name" value="Obg"/>
    <property type="match status" value="1"/>
</dbReference>
<dbReference type="RefSeq" id="XP_006818280.1">
    <property type="nucleotide sequence ID" value="XM_006818217.1"/>
</dbReference>
<dbReference type="InterPro" id="IPR045086">
    <property type="entry name" value="OBG_GTPase"/>
</dbReference>
<dbReference type="GeneID" id="100374878"/>
<dbReference type="NCBIfam" id="NF008956">
    <property type="entry name" value="PRK12299.1"/>
    <property type="match status" value="1"/>
</dbReference>
<dbReference type="Gene3D" id="2.70.210.12">
    <property type="entry name" value="GTP1/OBG domain"/>
    <property type="match status" value="1"/>
</dbReference>
<dbReference type="InterPro" id="IPR006169">
    <property type="entry name" value="GTP1_OBG_dom"/>
</dbReference>
<comment type="similarity">
    <text evidence="1">Belongs to the TRAFAC class OBG-HflX-like GTPase superfamily. OBG GTPase family.</text>
</comment>
<dbReference type="InterPro" id="IPR014100">
    <property type="entry name" value="GTP-bd_Obg/CgtA"/>
</dbReference>
<protein>
    <submittedName>
        <fullName evidence="8">Mitochondrial ribosome-associated GTPase 2-like</fullName>
    </submittedName>
</protein>
<gene>
    <name evidence="8" type="primary">LOC100374878</name>
</gene>
<dbReference type="InterPro" id="IPR027417">
    <property type="entry name" value="P-loop_NTPase"/>
</dbReference>
<sequence>MNSAIICDLKLLFSSSTFGLYSGIFRYRVCYYATKSQKKKKKRPMLSEKQLSRHFIDWRHVSVSGGKGGDGCISMVHSNRSDFGSPDGGNGGNGGHIIFIAVKKVISLEAVHHQYRGEDGVKGGKQKCDGRNAKHTIIKVPVGTVIREDGELLTDLEKEGEQFIAARGGMGGKGNSFFVSNENKSPMVASRGSTGMKRTLELELRMIAHAGLIGFPNAGKSSLLRALSHARPAVAAYPFTTLNPHVGIVEYDDLEQIAVADIPGLIRGAHLNRGLGHSFLRHIERCQCLLYVIDLSANEPWTQLTDLKFELEQYQKGLSERPHAILGNKIDLPESHQNLEHLENHVMLPIIPISAKCLTNIEKLKVHLRKLYDEHVE</sequence>
<dbReference type="Gene3D" id="3.40.50.300">
    <property type="entry name" value="P-loop containing nucleotide triphosphate hydrolases"/>
    <property type="match status" value="1"/>
</dbReference>
<dbReference type="PANTHER" id="PTHR11702">
    <property type="entry name" value="DEVELOPMENTALLY REGULATED GTP-BINDING PROTEIN-RELATED"/>
    <property type="match status" value="1"/>
</dbReference>
<evidence type="ECO:0000256" key="2">
    <source>
        <dbReference type="ARBA" id="ARBA00022517"/>
    </source>
</evidence>
<evidence type="ECO:0000256" key="3">
    <source>
        <dbReference type="ARBA" id="ARBA00022741"/>
    </source>
</evidence>
<dbReference type="PANTHER" id="PTHR11702:SF31">
    <property type="entry name" value="MITOCHONDRIAL RIBOSOME-ASSOCIATED GTPASE 2"/>
    <property type="match status" value="1"/>
</dbReference>
<dbReference type="InterPro" id="IPR006073">
    <property type="entry name" value="GTP-bd"/>
</dbReference>
<dbReference type="PIRSF" id="PIRSF002401">
    <property type="entry name" value="GTP_bd_Obg/CgtA"/>
    <property type="match status" value="1"/>
</dbReference>
<evidence type="ECO:0000313" key="8">
    <source>
        <dbReference type="RefSeq" id="XP_006818280.1"/>
    </source>
</evidence>
<accession>A0ABM0ME39</accession>
<dbReference type="PROSITE" id="PS51710">
    <property type="entry name" value="G_OBG"/>
    <property type="match status" value="1"/>
</dbReference>
<name>A0ABM0ME39_SACKO</name>
<dbReference type="PROSITE" id="PS51883">
    <property type="entry name" value="OBG"/>
    <property type="match status" value="1"/>
</dbReference>
<reference evidence="8" key="1">
    <citation type="submission" date="2025-08" db="UniProtKB">
        <authorList>
            <consortium name="RefSeq"/>
        </authorList>
    </citation>
    <scope>IDENTIFICATION</scope>
    <source>
        <tissue evidence="8">Testes</tissue>
    </source>
</reference>
<proteinExistence type="inferred from homology"/>
<feature type="domain" description="OBG-type G" evidence="5">
    <location>
        <begin position="208"/>
        <end position="373"/>
    </location>
</feature>
<evidence type="ECO:0000259" key="6">
    <source>
        <dbReference type="PROSITE" id="PS51883"/>
    </source>
</evidence>
<feature type="domain" description="Obg" evidence="6">
    <location>
        <begin position="53"/>
        <end position="207"/>
    </location>
</feature>
<dbReference type="SUPFAM" id="SSF82051">
    <property type="entry name" value="Obg GTP-binding protein N-terminal domain"/>
    <property type="match status" value="1"/>
</dbReference>
<organism evidence="7 8">
    <name type="scientific">Saccoglossus kowalevskii</name>
    <name type="common">Acorn worm</name>
    <dbReference type="NCBI Taxonomy" id="10224"/>
    <lineage>
        <taxon>Eukaryota</taxon>
        <taxon>Metazoa</taxon>
        <taxon>Hemichordata</taxon>
        <taxon>Enteropneusta</taxon>
        <taxon>Harrimaniidae</taxon>
        <taxon>Saccoglossus</taxon>
    </lineage>
</organism>
<keyword evidence="2" id="KW-0690">Ribosome biogenesis</keyword>
<dbReference type="Proteomes" id="UP000694865">
    <property type="component" value="Unplaced"/>
</dbReference>
<dbReference type="PRINTS" id="PR00326">
    <property type="entry name" value="GTP1OBG"/>
</dbReference>
<dbReference type="Pfam" id="PF01926">
    <property type="entry name" value="MMR_HSR1"/>
    <property type="match status" value="1"/>
</dbReference>
<evidence type="ECO:0000313" key="7">
    <source>
        <dbReference type="Proteomes" id="UP000694865"/>
    </source>
</evidence>